<dbReference type="InterPro" id="IPR050958">
    <property type="entry name" value="Cell_Adh-Cytoskel_Orgn"/>
</dbReference>
<dbReference type="PROSITE" id="PS50835">
    <property type="entry name" value="IG_LIKE"/>
    <property type="match status" value="1"/>
</dbReference>
<accession>U4UUY0</accession>
<dbReference type="InterPro" id="IPR013783">
    <property type="entry name" value="Ig-like_fold"/>
</dbReference>
<keyword evidence="3" id="KW-0393">Immunoglobulin domain</keyword>
<keyword evidence="2" id="KW-1015">Disulfide bond</keyword>
<reference evidence="5 6" key="1">
    <citation type="journal article" date="2013" name="Genome Biol.">
        <title>Draft genome of the mountain pine beetle, Dendroctonus ponderosae Hopkins, a major forest pest.</title>
        <authorList>
            <person name="Keeling C.I."/>
            <person name="Yuen M.M."/>
            <person name="Liao N.Y."/>
            <person name="Docking T.R."/>
            <person name="Chan S.K."/>
            <person name="Taylor G.A."/>
            <person name="Palmquist D.L."/>
            <person name="Jackman S.D."/>
            <person name="Nguyen A."/>
            <person name="Li M."/>
            <person name="Henderson H."/>
            <person name="Janes J.K."/>
            <person name="Zhao Y."/>
            <person name="Pandoh P."/>
            <person name="Moore R."/>
            <person name="Sperling F.A."/>
            <person name="Huber D.P."/>
            <person name="Birol I."/>
            <person name="Jones S.J."/>
            <person name="Bohlmann J."/>
        </authorList>
    </citation>
    <scope>NUCLEOTIDE SEQUENCE</scope>
</reference>
<sequence>MFFFTPKTLVSGVKVSLYDTNGDVIQNDDMYEIKQYDDNIMYKVKKASLKTAGTYKVQGISYRNQETGNCPQTQELLLNLYVYGERIHLRLQRYDKIQIEGETKFVSRKNYLTKSYVRINAERDGILKCRGSNGLGDDTYNTTFYISDVKDGFDVFEFGENSIELRNGSAHEIIIAENSTITFTCGVCPKRSDTLDVFLNDSLLKSGERHSLHTVGNTLSNKTTITLQDAQLTDSGSYSCRIRNLHDNSYDYLNVTFTVKKPEKPVIWESNLNGEVLVDYPNMTYELYCHVSGIPKPAIEWYKIISGNPSQMRPKQFRES</sequence>
<keyword evidence="1" id="KW-0732">Signal</keyword>
<dbReference type="PANTHER" id="PTHR45080:SF8">
    <property type="entry name" value="IG-LIKE DOMAIN-CONTAINING PROTEIN"/>
    <property type="match status" value="1"/>
</dbReference>
<organism evidence="5 6">
    <name type="scientific">Dendroctonus ponderosae</name>
    <name type="common">Mountain pine beetle</name>
    <dbReference type="NCBI Taxonomy" id="77166"/>
    <lineage>
        <taxon>Eukaryota</taxon>
        <taxon>Metazoa</taxon>
        <taxon>Ecdysozoa</taxon>
        <taxon>Arthropoda</taxon>
        <taxon>Hexapoda</taxon>
        <taxon>Insecta</taxon>
        <taxon>Pterygota</taxon>
        <taxon>Neoptera</taxon>
        <taxon>Endopterygota</taxon>
        <taxon>Coleoptera</taxon>
        <taxon>Polyphaga</taxon>
        <taxon>Cucujiformia</taxon>
        <taxon>Curculionidae</taxon>
        <taxon>Scolytinae</taxon>
        <taxon>Dendroctonus</taxon>
    </lineage>
</organism>
<evidence type="ECO:0000259" key="4">
    <source>
        <dbReference type="PROSITE" id="PS50835"/>
    </source>
</evidence>
<dbReference type="GO" id="GO:0007156">
    <property type="term" value="P:homophilic cell adhesion via plasma membrane adhesion molecules"/>
    <property type="evidence" value="ECO:0007669"/>
    <property type="project" value="TreeGrafter"/>
</dbReference>
<dbReference type="CDD" id="cd00096">
    <property type="entry name" value="Ig"/>
    <property type="match status" value="1"/>
</dbReference>
<evidence type="ECO:0000256" key="3">
    <source>
        <dbReference type="ARBA" id="ARBA00023319"/>
    </source>
</evidence>
<dbReference type="GO" id="GO:0005886">
    <property type="term" value="C:plasma membrane"/>
    <property type="evidence" value="ECO:0007669"/>
    <property type="project" value="TreeGrafter"/>
</dbReference>
<dbReference type="Pfam" id="PF07679">
    <property type="entry name" value="I-set"/>
    <property type="match status" value="1"/>
</dbReference>
<proteinExistence type="predicted"/>
<dbReference type="Proteomes" id="UP000030742">
    <property type="component" value="Unassembled WGS sequence"/>
</dbReference>
<evidence type="ECO:0000256" key="2">
    <source>
        <dbReference type="ARBA" id="ARBA00023157"/>
    </source>
</evidence>
<dbReference type="InterPro" id="IPR013098">
    <property type="entry name" value="Ig_I-set"/>
</dbReference>
<evidence type="ECO:0000313" key="6">
    <source>
        <dbReference type="Proteomes" id="UP000030742"/>
    </source>
</evidence>
<dbReference type="InterPro" id="IPR007110">
    <property type="entry name" value="Ig-like_dom"/>
</dbReference>
<protein>
    <recommendedName>
        <fullName evidence="4">Ig-like domain-containing protein</fullName>
    </recommendedName>
</protein>
<dbReference type="AlphaFoldDB" id="U4UUY0"/>
<dbReference type="STRING" id="77166.U4UUY0"/>
<dbReference type="Gene3D" id="2.60.40.10">
    <property type="entry name" value="Immunoglobulins"/>
    <property type="match status" value="1"/>
</dbReference>
<name>U4UUY0_DENPD</name>
<dbReference type="OrthoDB" id="3256376at2759"/>
<feature type="domain" description="Ig-like" evidence="4">
    <location>
        <begin position="177"/>
        <end position="256"/>
    </location>
</feature>
<dbReference type="EMBL" id="KB632375">
    <property type="protein sequence ID" value="ERL93990.1"/>
    <property type="molecule type" value="Genomic_DNA"/>
</dbReference>
<dbReference type="InterPro" id="IPR036179">
    <property type="entry name" value="Ig-like_dom_sf"/>
</dbReference>
<dbReference type="PANTHER" id="PTHR45080">
    <property type="entry name" value="CONTACTIN 5"/>
    <property type="match status" value="1"/>
</dbReference>
<evidence type="ECO:0000313" key="5">
    <source>
        <dbReference type="EMBL" id="ERL93990.1"/>
    </source>
</evidence>
<gene>
    <name evidence="5" type="ORF">D910_11275</name>
</gene>
<evidence type="ECO:0000256" key="1">
    <source>
        <dbReference type="ARBA" id="ARBA00022729"/>
    </source>
</evidence>
<dbReference type="SUPFAM" id="SSF48726">
    <property type="entry name" value="Immunoglobulin"/>
    <property type="match status" value="2"/>
</dbReference>